<reference evidence="1 2" key="1">
    <citation type="journal article" date="2012" name="J. Bacteriol.">
        <title>Genome Sequence of Gallaecimonas xiamenensis Type Strain 3-C-1.</title>
        <authorList>
            <person name="Lai Q."/>
            <person name="Wang L."/>
            <person name="Wang W."/>
            <person name="Shao Z."/>
        </authorList>
    </citation>
    <scope>NUCLEOTIDE SEQUENCE [LARGE SCALE GENOMIC DNA]</scope>
    <source>
        <strain evidence="1 2">3-C-1</strain>
    </source>
</reference>
<dbReference type="OrthoDB" id="6835762at2"/>
<dbReference type="RefSeq" id="WP_008485187.1">
    <property type="nucleotide sequence ID" value="NZ_AMRI01000017.1"/>
</dbReference>
<keyword evidence="2" id="KW-1185">Reference proteome</keyword>
<accession>K2K1Q2</accession>
<dbReference type="EMBL" id="AMRI01000017">
    <property type="protein sequence ID" value="EKE71420.1"/>
    <property type="molecule type" value="Genomic_DNA"/>
</dbReference>
<dbReference type="PANTHER" id="PTHR38785">
    <property type="entry name" value="HOMOLOG OF VIRK"/>
    <property type="match status" value="1"/>
</dbReference>
<evidence type="ECO:0000313" key="1">
    <source>
        <dbReference type="EMBL" id="EKE71420.1"/>
    </source>
</evidence>
<organism evidence="1 2">
    <name type="scientific">Gallaecimonas xiamenensis 3-C-1</name>
    <dbReference type="NCBI Taxonomy" id="745411"/>
    <lineage>
        <taxon>Bacteria</taxon>
        <taxon>Pseudomonadati</taxon>
        <taxon>Pseudomonadota</taxon>
        <taxon>Gammaproteobacteria</taxon>
        <taxon>Enterobacterales</taxon>
        <taxon>Gallaecimonadaceae</taxon>
        <taxon>Gallaecimonas</taxon>
    </lineage>
</organism>
<dbReference type="STRING" id="745411.B3C1_12329"/>
<evidence type="ECO:0008006" key="3">
    <source>
        <dbReference type="Google" id="ProtNLM"/>
    </source>
</evidence>
<gene>
    <name evidence="1" type="ORF">B3C1_12329</name>
</gene>
<dbReference type="AlphaFoldDB" id="K2K1Q2"/>
<dbReference type="Pfam" id="PF04393">
    <property type="entry name" value="DUF535"/>
    <property type="match status" value="1"/>
</dbReference>
<name>K2K1Q2_9GAMM</name>
<comment type="caution">
    <text evidence="1">The sequence shown here is derived from an EMBL/GenBank/DDBJ whole genome shotgun (WGS) entry which is preliminary data.</text>
</comment>
<protein>
    <recommendedName>
        <fullName evidence="3">DUF535 domain-containing protein</fullName>
    </recommendedName>
</protein>
<dbReference type="InterPro" id="IPR007488">
    <property type="entry name" value="DUF535"/>
</dbReference>
<proteinExistence type="predicted"/>
<dbReference type="Proteomes" id="UP000006755">
    <property type="component" value="Unassembled WGS sequence"/>
</dbReference>
<dbReference type="PANTHER" id="PTHR38785:SF1">
    <property type="entry name" value="HOMOLOG OF VIRK"/>
    <property type="match status" value="1"/>
</dbReference>
<dbReference type="GO" id="GO:0006974">
    <property type="term" value="P:DNA damage response"/>
    <property type="evidence" value="ECO:0007669"/>
    <property type="project" value="TreeGrafter"/>
</dbReference>
<evidence type="ECO:0000313" key="2">
    <source>
        <dbReference type="Proteomes" id="UP000006755"/>
    </source>
</evidence>
<sequence length="303" mass="34243">MLYAPLSPGRLGLARLIYPGHSARALKKRLLFLGRSLVHHQAYQDTQALFASPHFQPVLRRHLRAIEKAFKPYLMAGLSPARRFALLAGHYRLVAERWDQGQLVTFLKDGLTLAELDGPQGQGMVVRLAYLTQFQREGELTLVLEVQQERFYSATFSLVSNEQGQTGLRVGCLQGPGRDSSLGEEQIRALTRHCHGIRPKALMVQLLSILAQAWSCRFIEAVSNKGHIFASRRYQRKGKLKTDYDALWAESGGVAAGEALWQLPLLAPRKDLESVASKKRSQYRKRYQWLDELAMQCQQHLPG</sequence>
<dbReference type="eggNOG" id="COG2990">
    <property type="taxonomic scope" value="Bacteria"/>
</dbReference>